<dbReference type="EMBL" id="CAMAPE010000041">
    <property type="protein sequence ID" value="CAH9102639.1"/>
    <property type="molecule type" value="Genomic_DNA"/>
</dbReference>
<evidence type="ECO:0000313" key="2">
    <source>
        <dbReference type="Proteomes" id="UP001152484"/>
    </source>
</evidence>
<organism evidence="1 2">
    <name type="scientific">Cuscuta europaea</name>
    <name type="common">European dodder</name>
    <dbReference type="NCBI Taxonomy" id="41803"/>
    <lineage>
        <taxon>Eukaryota</taxon>
        <taxon>Viridiplantae</taxon>
        <taxon>Streptophyta</taxon>
        <taxon>Embryophyta</taxon>
        <taxon>Tracheophyta</taxon>
        <taxon>Spermatophyta</taxon>
        <taxon>Magnoliopsida</taxon>
        <taxon>eudicotyledons</taxon>
        <taxon>Gunneridae</taxon>
        <taxon>Pentapetalae</taxon>
        <taxon>asterids</taxon>
        <taxon>lamiids</taxon>
        <taxon>Solanales</taxon>
        <taxon>Convolvulaceae</taxon>
        <taxon>Cuscuteae</taxon>
        <taxon>Cuscuta</taxon>
        <taxon>Cuscuta subgen. Cuscuta</taxon>
    </lineage>
</organism>
<name>A0A9P1EGK6_CUSEU</name>
<sequence length="67" mass="7698">MTANPVFHQRSKHIKIDYHFVREQVADGSLVVRHVRASDQVAYIFTKVVGNSRFQTLRSKLHVALPP</sequence>
<accession>A0A9P1EGK6</accession>
<keyword evidence="2" id="KW-1185">Reference proteome</keyword>
<dbReference type="AlphaFoldDB" id="A0A9P1EGK6"/>
<proteinExistence type="predicted"/>
<comment type="caution">
    <text evidence="1">The sequence shown here is derived from an EMBL/GenBank/DDBJ whole genome shotgun (WGS) entry which is preliminary data.</text>
</comment>
<protein>
    <submittedName>
        <fullName evidence="1">Uncharacterized protein</fullName>
    </submittedName>
</protein>
<gene>
    <name evidence="1" type="ORF">CEURO_LOCUS15861</name>
</gene>
<dbReference type="Proteomes" id="UP001152484">
    <property type="component" value="Unassembled WGS sequence"/>
</dbReference>
<dbReference type="OrthoDB" id="1742686at2759"/>
<evidence type="ECO:0000313" key="1">
    <source>
        <dbReference type="EMBL" id="CAH9102639.1"/>
    </source>
</evidence>
<dbReference type="CDD" id="cd09272">
    <property type="entry name" value="RNase_HI_RT_Ty1"/>
    <property type="match status" value="1"/>
</dbReference>
<reference evidence="1" key="1">
    <citation type="submission" date="2022-07" db="EMBL/GenBank/DDBJ databases">
        <authorList>
            <person name="Macas J."/>
            <person name="Novak P."/>
            <person name="Neumann P."/>
        </authorList>
    </citation>
    <scope>NUCLEOTIDE SEQUENCE</scope>
</reference>